<evidence type="ECO:0000256" key="7">
    <source>
        <dbReference type="ARBA" id="ARBA00023163"/>
    </source>
</evidence>
<dbReference type="EMBL" id="KL467552">
    <property type="protein sequence ID" value="KFV17586.1"/>
    <property type="molecule type" value="Genomic_DNA"/>
</dbReference>
<keyword evidence="7" id="KW-0804">Transcription</keyword>
<keyword evidence="10" id="KW-0175">Coiled coil</keyword>
<organism evidence="13 14">
    <name type="scientific">Tauraco erythrolophus</name>
    <name type="common">Red-crested turaco</name>
    <dbReference type="NCBI Taxonomy" id="121530"/>
    <lineage>
        <taxon>Eukaryota</taxon>
        <taxon>Metazoa</taxon>
        <taxon>Chordata</taxon>
        <taxon>Craniata</taxon>
        <taxon>Vertebrata</taxon>
        <taxon>Euteleostomi</taxon>
        <taxon>Archelosauria</taxon>
        <taxon>Archosauria</taxon>
        <taxon>Dinosauria</taxon>
        <taxon>Saurischia</taxon>
        <taxon>Theropoda</taxon>
        <taxon>Coelurosauria</taxon>
        <taxon>Aves</taxon>
        <taxon>Neognathae</taxon>
        <taxon>Neoaves</taxon>
        <taxon>Otidimorphae</taxon>
        <taxon>Musophagiformes</taxon>
        <taxon>Musophagidae</taxon>
        <taxon>Tauraco</taxon>
    </lineage>
</organism>
<evidence type="ECO:0000256" key="10">
    <source>
        <dbReference type="SAM" id="Coils"/>
    </source>
</evidence>
<keyword evidence="3" id="KW-0805">Transcription regulation</keyword>
<feature type="compositionally biased region" description="Polar residues" evidence="11">
    <location>
        <begin position="243"/>
        <end position="253"/>
    </location>
</feature>
<dbReference type="GO" id="GO:0042803">
    <property type="term" value="F:protein homodimerization activity"/>
    <property type="evidence" value="ECO:0007669"/>
    <property type="project" value="UniProtKB-ARBA"/>
</dbReference>
<protein>
    <submittedName>
        <fullName evidence="13">Heat shock factor protein 2</fullName>
    </submittedName>
</protein>
<dbReference type="InterPro" id="IPR000232">
    <property type="entry name" value="HSF_DNA-bd"/>
</dbReference>
<dbReference type="InterPro" id="IPR036390">
    <property type="entry name" value="WH_DNA-bd_sf"/>
</dbReference>
<gene>
    <name evidence="13" type="ORF">N340_02393</name>
</gene>
<feature type="region of interest" description="Disordered" evidence="11">
    <location>
        <begin position="272"/>
        <end position="301"/>
    </location>
</feature>
<evidence type="ECO:0000256" key="9">
    <source>
        <dbReference type="RuleBase" id="RU004020"/>
    </source>
</evidence>
<evidence type="ECO:0000256" key="2">
    <source>
        <dbReference type="ARBA" id="ARBA00006403"/>
    </source>
</evidence>
<feature type="non-terminal residue" evidence="13">
    <location>
        <position position="1"/>
    </location>
</feature>
<evidence type="ECO:0000256" key="5">
    <source>
        <dbReference type="ARBA" id="ARBA00023125"/>
    </source>
</evidence>
<feature type="region of interest" description="Disordered" evidence="11">
    <location>
        <begin position="222"/>
        <end position="254"/>
    </location>
</feature>
<dbReference type="GO" id="GO:0005634">
    <property type="term" value="C:nucleus"/>
    <property type="evidence" value="ECO:0007669"/>
    <property type="project" value="UniProtKB-SubCell"/>
</dbReference>
<keyword evidence="6" id="KW-0010">Activator</keyword>
<keyword evidence="14" id="KW-1185">Reference proteome</keyword>
<dbReference type="Gene3D" id="1.10.10.10">
    <property type="entry name" value="Winged helix-like DNA-binding domain superfamily/Winged helix DNA-binding domain"/>
    <property type="match status" value="1"/>
</dbReference>
<keyword evidence="8" id="KW-0539">Nucleus</keyword>
<feature type="region of interest" description="Disordered" evidence="11">
    <location>
        <begin position="399"/>
        <end position="420"/>
    </location>
</feature>
<keyword evidence="5" id="KW-0238">DNA-binding</keyword>
<dbReference type="GO" id="GO:0000785">
    <property type="term" value="C:chromatin"/>
    <property type="evidence" value="ECO:0007669"/>
    <property type="project" value="UniProtKB-ARBA"/>
</dbReference>
<dbReference type="PROSITE" id="PS00434">
    <property type="entry name" value="HSF_DOMAIN"/>
    <property type="match status" value="1"/>
</dbReference>
<dbReference type="SUPFAM" id="SSF46785">
    <property type="entry name" value="Winged helix' DNA-binding domain"/>
    <property type="match status" value="1"/>
</dbReference>
<keyword evidence="4 13" id="KW-0346">Stress response</keyword>
<reference evidence="13 14" key="1">
    <citation type="submission" date="2014-04" db="EMBL/GenBank/DDBJ databases">
        <title>Genome evolution of avian class.</title>
        <authorList>
            <person name="Zhang G."/>
            <person name="Li C."/>
        </authorList>
    </citation>
    <scope>NUCLEOTIDE SEQUENCE [LARGE SCALE GENOMIC DNA]</scope>
    <source>
        <strain evidence="13">BGI_N340</strain>
    </source>
</reference>
<sequence length="512" mass="57054">NGQSFLVLDEQRFAKEILPKYFKHNNMASFVRQLNIYGFRKVIPVDSGIVKLERDGPVQFQHPYFKQGREDLLEHIKRKVSSRPEENKIRQEDLSKIISNAQKMQIKQETIESRLSALKRENESLWREVAELRAKHLKQQQIIRKIVQFIVTLVQNNQLVSLKRKRPLLLNTNGPTKSNVFQQIVKEPADSNHHVPLNRNEGLKQREQISDDIIIYDVTEDVGDEENPMSHEENLPVTPEANEYTTSDSSKNSPDIVIVEDDNEEEYAPVIQGDKSTESAAVPASDPLSSASDSTSPLMSSAVQLNNQSTLTAEDPVSMMDSILNENGVISQNINLIGKVELLDYLDSIDCSLEDFQAMLSGRQFSIDPDLLVDLFTSSVQMNPTDHISNTKVETKGIETTKNNAGPVASQETKGSKPKSDKQLIQYTAFPLVAFLDGNPGSAVESGSSMAGTPSSVDKPLEVDELLESSLDPEPTQSKLVRLGAEASEATLFYLCELAPAPMDTDMPFLDN</sequence>
<dbReference type="AlphaFoldDB" id="A0A093ESX4"/>
<dbReference type="PRINTS" id="PR00056">
    <property type="entry name" value="HSFDOMAIN"/>
</dbReference>
<dbReference type="PANTHER" id="PTHR10015">
    <property type="entry name" value="HEAT SHOCK TRANSCRIPTION FACTOR"/>
    <property type="match status" value="1"/>
</dbReference>
<dbReference type="GO" id="GO:0005737">
    <property type="term" value="C:cytoplasm"/>
    <property type="evidence" value="ECO:0007669"/>
    <property type="project" value="UniProtKB-ARBA"/>
</dbReference>
<feature type="compositionally biased region" description="Low complexity" evidence="11">
    <location>
        <begin position="279"/>
        <end position="301"/>
    </location>
</feature>
<evidence type="ECO:0000313" key="13">
    <source>
        <dbReference type="EMBL" id="KFV17586.1"/>
    </source>
</evidence>
<dbReference type="InterPro" id="IPR010542">
    <property type="entry name" value="Vert_HSTF_C"/>
</dbReference>
<proteinExistence type="inferred from homology"/>
<feature type="domain" description="HSF-type DNA-binding" evidence="12">
    <location>
        <begin position="18"/>
        <end position="42"/>
    </location>
</feature>
<accession>A0A093ESX4</accession>
<evidence type="ECO:0000256" key="3">
    <source>
        <dbReference type="ARBA" id="ARBA00023015"/>
    </source>
</evidence>
<dbReference type="PANTHER" id="PTHR10015:SF185">
    <property type="entry name" value="HEAT SHOCK FACTOR PROTEIN 2"/>
    <property type="match status" value="1"/>
</dbReference>
<evidence type="ECO:0000256" key="4">
    <source>
        <dbReference type="ARBA" id="ARBA00023016"/>
    </source>
</evidence>
<dbReference type="SMART" id="SM00415">
    <property type="entry name" value="HSF"/>
    <property type="match status" value="1"/>
</dbReference>
<evidence type="ECO:0000256" key="6">
    <source>
        <dbReference type="ARBA" id="ARBA00023159"/>
    </source>
</evidence>
<evidence type="ECO:0000313" key="14">
    <source>
        <dbReference type="Proteomes" id="UP000053661"/>
    </source>
</evidence>
<dbReference type="Pfam" id="PF00447">
    <property type="entry name" value="HSF_DNA-bind"/>
    <property type="match status" value="1"/>
</dbReference>
<comment type="similarity">
    <text evidence="2 9">Belongs to the HSF family.</text>
</comment>
<name>A0A093ESX4_TAUER</name>
<feature type="non-terminal residue" evidence="13">
    <location>
        <position position="512"/>
    </location>
</feature>
<evidence type="ECO:0000256" key="11">
    <source>
        <dbReference type="SAM" id="MobiDB-lite"/>
    </source>
</evidence>
<dbReference type="Proteomes" id="UP000053661">
    <property type="component" value="Unassembled WGS sequence"/>
</dbReference>
<dbReference type="Pfam" id="PF06546">
    <property type="entry name" value="Vert_HS_TF"/>
    <property type="match status" value="1"/>
</dbReference>
<dbReference type="GO" id="GO:0003700">
    <property type="term" value="F:DNA-binding transcription factor activity"/>
    <property type="evidence" value="ECO:0007669"/>
    <property type="project" value="InterPro"/>
</dbReference>
<dbReference type="GO" id="GO:0001046">
    <property type="term" value="F:core promoter sequence-specific DNA binding"/>
    <property type="evidence" value="ECO:0007669"/>
    <property type="project" value="UniProtKB-ARBA"/>
</dbReference>
<comment type="subcellular location">
    <subcellularLocation>
        <location evidence="1">Nucleus</location>
    </subcellularLocation>
</comment>
<dbReference type="FunFam" id="1.10.10.10:FF:000027">
    <property type="entry name" value="Heat shock transcription factor 1"/>
    <property type="match status" value="1"/>
</dbReference>
<dbReference type="InterPro" id="IPR036388">
    <property type="entry name" value="WH-like_DNA-bd_sf"/>
</dbReference>
<evidence type="ECO:0000256" key="1">
    <source>
        <dbReference type="ARBA" id="ARBA00004123"/>
    </source>
</evidence>
<evidence type="ECO:0000256" key="8">
    <source>
        <dbReference type="ARBA" id="ARBA00023242"/>
    </source>
</evidence>
<feature type="coiled-coil region" evidence="10">
    <location>
        <begin position="101"/>
        <end position="135"/>
    </location>
</feature>
<evidence type="ECO:0000259" key="12">
    <source>
        <dbReference type="PROSITE" id="PS00434"/>
    </source>
</evidence>